<proteinExistence type="predicted"/>
<reference evidence="1 2" key="1">
    <citation type="submission" date="2016-07" db="EMBL/GenBank/DDBJ databases">
        <title>Pervasive Adenine N6-methylation of Active Genes in Fungi.</title>
        <authorList>
            <consortium name="DOE Joint Genome Institute"/>
            <person name="Mondo S.J."/>
            <person name="Dannebaum R.O."/>
            <person name="Kuo R.C."/>
            <person name="Labutti K."/>
            <person name="Haridas S."/>
            <person name="Kuo A."/>
            <person name="Salamov A."/>
            <person name="Ahrendt S.R."/>
            <person name="Lipzen A."/>
            <person name="Sullivan W."/>
            <person name="Andreopoulos W.B."/>
            <person name="Clum A."/>
            <person name="Lindquist E."/>
            <person name="Daum C."/>
            <person name="Ramamoorthy G.K."/>
            <person name="Gryganskyi A."/>
            <person name="Culley D."/>
            <person name="Magnuson J.K."/>
            <person name="James T.Y."/>
            <person name="O'Malley M.A."/>
            <person name="Stajich J.E."/>
            <person name="Spatafora J.W."/>
            <person name="Visel A."/>
            <person name="Grigoriev I.V."/>
        </authorList>
    </citation>
    <scope>NUCLEOTIDE SEQUENCE [LARGE SCALE GENOMIC DNA]</scope>
    <source>
        <strain evidence="1 2">NRRL 3301</strain>
    </source>
</reference>
<comment type="caution">
    <text evidence="1">The sequence shown here is derived from an EMBL/GenBank/DDBJ whole genome shotgun (WGS) entry which is preliminary data.</text>
</comment>
<dbReference type="AlphaFoldDB" id="A0A1X2G4K5"/>
<keyword evidence="2" id="KW-1185">Reference proteome</keyword>
<accession>A0A1X2G4K5</accession>
<evidence type="ECO:0000313" key="2">
    <source>
        <dbReference type="Proteomes" id="UP000242146"/>
    </source>
</evidence>
<sequence>MAPDSVVPDRCCGTMICGADNTCRLPTNLSPTTESCRASLKPETNPKCLHNSVSVEEVIGGEFCFCDCDDIKIHKAKSHAIECSDLLFGMASAGTFSTPDMASLLTASEQPPAGEAKKKKKDVRSQLADAIKAFNASDEPDKTVGGFAESKYNICPDIIKEGIAACERCPNCRFVPK</sequence>
<protein>
    <submittedName>
        <fullName evidence="1">Uncharacterized protein</fullName>
    </submittedName>
</protein>
<dbReference type="Proteomes" id="UP000242146">
    <property type="component" value="Unassembled WGS sequence"/>
</dbReference>
<organism evidence="1 2">
    <name type="scientific">Hesseltinella vesiculosa</name>
    <dbReference type="NCBI Taxonomy" id="101127"/>
    <lineage>
        <taxon>Eukaryota</taxon>
        <taxon>Fungi</taxon>
        <taxon>Fungi incertae sedis</taxon>
        <taxon>Mucoromycota</taxon>
        <taxon>Mucoromycotina</taxon>
        <taxon>Mucoromycetes</taxon>
        <taxon>Mucorales</taxon>
        <taxon>Cunninghamellaceae</taxon>
        <taxon>Hesseltinella</taxon>
    </lineage>
</organism>
<gene>
    <name evidence="1" type="ORF">DM01DRAFT_1378714</name>
</gene>
<evidence type="ECO:0000313" key="1">
    <source>
        <dbReference type="EMBL" id="ORX43723.1"/>
    </source>
</evidence>
<name>A0A1X2G4K5_9FUNG</name>
<dbReference type="EMBL" id="MCGT01000053">
    <property type="protein sequence ID" value="ORX43723.1"/>
    <property type="molecule type" value="Genomic_DNA"/>
</dbReference>